<name>A0A2P5W4Q1_GOSBA</name>
<keyword evidence="2" id="KW-0472">Membrane</keyword>
<protein>
    <submittedName>
        <fullName evidence="3">Uncharacterized protein</fullName>
    </submittedName>
</protein>
<dbReference type="Proteomes" id="UP000239757">
    <property type="component" value="Unassembled WGS sequence"/>
</dbReference>
<reference evidence="3 4" key="1">
    <citation type="submission" date="2015-01" db="EMBL/GenBank/DDBJ databases">
        <title>Genome of allotetraploid Gossypium barbadense reveals genomic plasticity and fiber elongation in cotton evolution.</title>
        <authorList>
            <person name="Chen X."/>
            <person name="Liu X."/>
            <person name="Zhao B."/>
            <person name="Zheng H."/>
            <person name="Hu Y."/>
            <person name="Lu G."/>
            <person name="Yang C."/>
            <person name="Chen J."/>
            <person name="Shan C."/>
            <person name="Zhang L."/>
            <person name="Zhou Y."/>
            <person name="Wang L."/>
            <person name="Guo W."/>
            <person name="Bai Y."/>
            <person name="Ruan J."/>
            <person name="Shangguan X."/>
            <person name="Mao Y."/>
            <person name="Jiang J."/>
            <person name="Zhu Y."/>
            <person name="Lei J."/>
            <person name="Kang H."/>
            <person name="Chen S."/>
            <person name="He X."/>
            <person name="Wang R."/>
            <person name="Wang Y."/>
            <person name="Chen J."/>
            <person name="Wang L."/>
            <person name="Yu S."/>
            <person name="Wang B."/>
            <person name="Wei J."/>
            <person name="Song S."/>
            <person name="Lu X."/>
            <person name="Gao Z."/>
            <person name="Gu W."/>
            <person name="Deng X."/>
            <person name="Ma D."/>
            <person name="Wang S."/>
            <person name="Liang W."/>
            <person name="Fang L."/>
            <person name="Cai C."/>
            <person name="Zhu X."/>
            <person name="Zhou B."/>
            <person name="Zhang Y."/>
            <person name="Chen Z."/>
            <person name="Xu S."/>
            <person name="Zhu R."/>
            <person name="Wang S."/>
            <person name="Zhang T."/>
            <person name="Zhao G."/>
        </authorList>
    </citation>
    <scope>NUCLEOTIDE SEQUENCE [LARGE SCALE GENOMIC DNA]</scope>
    <source>
        <strain evidence="4">cv. Xinhai21</strain>
        <tissue evidence="3">Leaf</tissue>
    </source>
</reference>
<sequence>MSLNPLLLETSHGDGASFAYTLPLLSIINDYTDEAFTFEHDRFVHGMRTIQGSLIVASFVNIILGYGRAWGELTR</sequence>
<accession>A0A2P5W4Q1</accession>
<dbReference type="PANTHER" id="PTHR11119">
    <property type="entry name" value="XANTHINE-URACIL / VITAMIN C PERMEASE FAMILY MEMBER"/>
    <property type="match status" value="1"/>
</dbReference>
<keyword evidence="2" id="KW-0812">Transmembrane</keyword>
<dbReference type="OrthoDB" id="1641903at2759"/>
<comment type="similarity">
    <text evidence="1">Belongs to the nucleobase:cation symporter-2 (NCS2) (TC 2.A.40) family.</text>
</comment>
<evidence type="ECO:0000313" key="3">
    <source>
        <dbReference type="EMBL" id="PPR86055.1"/>
    </source>
</evidence>
<feature type="transmembrane region" description="Helical" evidence="2">
    <location>
        <begin position="50"/>
        <end position="69"/>
    </location>
</feature>
<evidence type="ECO:0000256" key="1">
    <source>
        <dbReference type="ARBA" id="ARBA00008821"/>
    </source>
</evidence>
<evidence type="ECO:0000313" key="4">
    <source>
        <dbReference type="Proteomes" id="UP000239757"/>
    </source>
</evidence>
<gene>
    <name evidence="3" type="ORF">GOBAR_AA34635</name>
</gene>
<dbReference type="EMBL" id="KZ669139">
    <property type="protein sequence ID" value="PPR86055.1"/>
    <property type="molecule type" value="Genomic_DNA"/>
</dbReference>
<keyword evidence="2" id="KW-1133">Transmembrane helix</keyword>
<dbReference type="AlphaFoldDB" id="A0A2P5W4Q1"/>
<evidence type="ECO:0000256" key="2">
    <source>
        <dbReference type="SAM" id="Phobius"/>
    </source>
</evidence>
<organism evidence="3 4">
    <name type="scientific">Gossypium barbadense</name>
    <name type="common">Sea Island cotton</name>
    <name type="synonym">Hibiscus barbadensis</name>
    <dbReference type="NCBI Taxonomy" id="3634"/>
    <lineage>
        <taxon>Eukaryota</taxon>
        <taxon>Viridiplantae</taxon>
        <taxon>Streptophyta</taxon>
        <taxon>Embryophyta</taxon>
        <taxon>Tracheophyta</taxon>
        <taxon>Spermatophyta</taxon>
        <taxon>Magnoliopsida</taxon>
        <taxon>eudicotyledons</taxon>
        <taxon>Gunneridae</taxon>
        <taxon>Pentapetalae</taxon>
        <taxon>rosids</taxon>
        <taxon>malvids</taxon>
        <taxon>Malvales</taxon>
        <taxon>Malvaceae</taxon>
        <taxon>Malvoideae</taxon>
        <taxon>Gossypium</taxon>
    </lineage>
</organism>
<proteinExistence type="inferred from homology"/>